<evidence type="ECO:0000256" key="2">
    <source>
        <dbReference type="SAM" id="Phobius"/>
    </source>
</evidence>
<feature type="transmembrane region" description="Helical" evidence="2">
    <location>
        <begin position="103"/>
        <end position="120"/>
    </location>
</feature>
<keyword evidence="2" id="KW-0472">Membrane</keyword>
<evidence type="ECO:0000256" key="1">
    <source>
        <dbReference type="SAM" id="MobiDB-lite"/>
    </source>
</evidence>
<dbReference type="PANTHER" id="PTHR37577:SF1">
    <property type="entry name" value="INTEGRAL MEMBRANE PROTEIN"/>
    <property type="match status" value="1"/>
</dbReference>
<dbReference type="PANTHER" id="PTHR37577">
    <property type="entry name" value="INTEGRAL MEMBRANE PROTEIN"/>
    <property type="match status" value="1"/>
</dbReference>
<accession>A0A165HS32</accession>
<sequence length="432" mass="49070">MDCRIEPNSEIAGVGIRVSIYVQAVLAFLLASLALFKFAVESEMTGLNPSTNDLEAVDPTKDEIAFLLKSDIPLQKVIKRLQRRYLHDDQTESKELRSSRMSVQLTGVALLVSAIIQAQLYSLDIYHALLVLNLCWLNNVTALTLYLTQQFLKRPRPRFLSHPLPPRLWTIGGMKAANPFLPTSAYLCALGGYGFWLFLTINSYGHAGWDAAVCNPQVKYWILGHPISVTAPGFRITGLVIHSVAMVPLLNLIIESIILCYGAIYAVHVIFFPYRMFRRLGGHKVDLEEHIIAPKYQKVHFLRTLTALGTIYAFFVLLFILDSEEMISTNWPLIENNEENQWTFGQSLVMILLIPVLWELWDKSWEMYKLWKEKKEEDGAVEQAVLKLREETEKQEKERSNSDATTNGGGVERNDSRDSEEARVITHSQTVA</sequence>
<name>A0A165HS32_9BASI</name>
<reference evidence="3 4" key="1">
    <citation type="journal article" date="2016" name="Mol. Biol. Evol.">
        <title>Comparative Genomics of Early-Diverging Mushroom-Forming Fungi Provides Insights into the Origins of Lignocellulose Decay Capabilities.</title>
        <authorList>
            <person name="Nagy L.G."/>
            <person name="Riley R."/>
            <person name="Tritt A."/>
            <person name="Adam C."/>
            <person name="Daum C."/>
            <person name="Floudas D."/>
            <person name="Sun H."/>
            <person name="Yadav J.S."/>
            <person name="Pangilinan J."/>
            <person name="Larsson K.H."/>
            <person name="Matsuura K."/>
            <person name="Barry K."/>
            <person name="Labutti K."/>
            <person name="Kuo R."/>
            <person name="Ohm R.A."/>
            <person name="Bhattacharya S.S."/>
            <person name="Shirouzu T."/>
            <person name="Yoshinaga Y."/>
            <person name="Martin F.M."/>
            <person name="Grigoriev I.V."/>
            <person name="Hibbett D.S."/>
        </authorList>
    </citation>
    <scope>NUCLEOTIDE SEQUENCE [LARGE SCALE GENOMIC DNA]</scope>
    <source>
        <strain evidence="3 4">HHB12733</strain>
    </source>
</reference>
<feature type="transmembrane region" description="Helical" evidence="2">
    <location>
        <begin position="341"/>
        <end position="361"/>
    </location>
</feature>
<keyword evidence="4" id="KW-1185">Reference proteome</keyword>
<dbReference type="Proteomes" id="UP000076842">
    <property type="component" value="Unassembled WGS sequence"/>
</dbReference>
<keyword evidence="2" id="KW-1133">Transmembrane helix</keyword>
<evidence type="ECO:0000313" key="4">
    <source>
        <dbReference type="Proteomes" id="UP000076842"/>
    </source>
</evidence>
<feature type="transmembrane region" description="Helical" evidence="2">
    <location>
        <begin position="252"/>
        <end position="274"/>
    </location>
</feature>
<gene>
    <name evidence="3" type="ORF">CALCODRAFT_481370</name>
</gene>
<feature type="transmembrane region" description="Helical" evidence="2">
    <location>
        <begin position="180"/>
        <end position="199"/>
    </location>
</feature>
<dbReference type="OrthoDB" id="3351993at2759"/>
<dbReference type="EMBL" id="KV423938">
    <property type="protein sequence ID" value="KZT59664.1"/>
    <property type="molecule type" value="Genomic_DNA"/>
</dbReference>
<feature type="compositionally biased region" description="Basic and acidic residues" evidence="1">
    <location>
        <begin position="412"/>
        <end position="424"/>
    </location>
</feature>
<keyword evidence="2" id="KW-0812">Transmembrane</keyword>
<proteinExistence type="predicted"/>
<protein>
    <submittedName>
        <fullName evidence="3">Uncharacterized protein</fullName>
    </submittedName>
</protein>
<feature type="region of interest" description="Disordered" evidence="1">
    <location>
        <begin position="387"/>
        <end position="432"/>
    </location>
</feature>
<dbReference type="InterPro" id="IPR053018">
    <property type="entry name" value="Elsinochrome_Biosynth-Asso"/>
</dbReference>
<feature type="transmembrane region" description="Helical" evidence="2">
    <location>
        <begin position="301"/>
        <end position="321"/>
    </location>
</feature>
<organism evidence="3 4">
    <name type="scientific">Calocera cornea HHB12733</name>
    <dbReference type="NCBI Taxonomy" id="1353952"/>
    <lineage>
        <taxon>Eukaryota</taxon>
        <taxon>Fungi</taxon>
        <taxon>Dikarya</taxon>
        <taxon>Basidiomycota</taxon>
        <taxon>Agaricomycotina</taxon>
        <taxon>Dacrymycetes</taxon>
        <taxon>Dacrymycetales</taxon>
        <taxon>Dacrymycetaceae</taxon>
        <taxon>Calocera</taxon>
    </lineage>
</organism>
<dbReference type="InParanoid" id="A0A165HS32"/>
<dbReference type="AlphaFoldDB" id="A0A165HS32"/>
<feature type="transmembrane region" description="Helical" evidence="2">
    <location>
        <begin position="20"/>
        <end position="40"/>
    </location>
</feature>
<dbReference type="STRING" id="1353952.A0A165HS32"/>
<evidence type="ECO:0000313" key="3">
    <source>
        <dbReference type="EMBL" id="KZT59664.1"/>
    </source>
</evidence>
<feature type="compositionally biased region" description="Basic and acidic residues" evidence="1">
    <location>
        <begin position="387"/>
        <end position="401"/>
    </location>
</feature>
<feature type="transmembrane region" description="Helical" evidence="2">
    <location>
        <begin position="126"/>
        <end position="148"/>
    </location>
</feature>